<dbReference type="GO" id="GO:0005886">
    <property type="term" value="C:plasma membrane"/>
    <property type="evidence" value="ECO:0007669"/>
    <property type="project" value="UniProtKB-SubCell"/>
</dbReference>
<evidence type="ECO:0000256" key="8">
    <source>
        <dbReference type="ARBA" id="ARBA00023315"/>
    </source>
</evidence>
<dbReference type="InterPro" id="IPR045378">
    <property type="entry name" value="LNT_N"/>
</dbReference>
<comment type="caution">
    <text evidence="12">The sequence shown here is derived from an EMBL/GenBank/DDBJ whole genome shotgun (WGS) entry which is preliminary data.</text>
</comment>
<sequence length="536" mass="58921">MKLRDIIPFLATAVLLAMAFPSASLWPLAYIALVPLLLWLRGKGYRDAFVGGMAAGAVFYGITFAWFASLTYWVGGIVLAGVALLVILFAAFWGVIAVGTRFFERSLSGSIVFAFPSMWVLMEYVHNHIFTGFGWGSVGYTQWNNLAVAQLASVGSVYAVSFYIVLINVLVYEIIARIRTSKLAATAGGAIIILAVAVPLWGKMRMQEPDLSSSLRIGVIQPNFSLDVKWSAEYSEHMLRTQERMTERVAAEGAELVVWPESAIYYALVDEIERVGDIARTNDVYLLIGSEHYDENARSPDEMRYYNSAFLINPEGRILGRYDKRHLAPFGEYVPLGQVLGFIGKVVPRISDFSPGARNTVFEIEGRKFTVLICFENSFPHLVRGSARLGSDFLVQVTNDGWFGQTAQPKQDLAIAVFRAIENGATLVRGTNTGISCFIDPWGRISSIVRASWGATVFVRGIAVETISTVAHDTFYKAYGDVWVAGCGVLAAVALGMCAYRRSNVRGSAADSGTTEERSSHDSNAGPRTKKRSRKQ</sequence>
<feature type="transmembrane region" description="Helical" evidence="9">
    <location>
        <begin position="6"/>
        <end position="39"/>
    </location>
</feature>
<proteinExistence type="inferred from homology"/>
<evidence type="ECO:0000313" key="12">
    <source>
        <dbReference type="EMBL" id="RJP65412.1"/>
    </source>
</evidence>
<reference evidence="12 13" key="1">
    <citation type="journal article" date="2017" name="ISME J.">
        <title>Energy and carbon metabolisms in a deep terrestrial subsurface fluid microbial community.</title>
        <authorList>
            <person name="Momper L."/>
            <person name="Jungbluth S.P."/>
            <person name="Lee M.D."/>
            <person name="Amend J.P."/>
        </authorList>
    </citation>
    <scope>NUCLEOTIDE SEQUENCE [LARGE SCALE GENOMIC DNA]</scope>
    <source>
        <strain evidence="12">SURF_17</strain>
    </source>
</reference>
<dbReference type="NCBIfam" id="TIGR00546">
    <property type="entry name" value="lnt"/>
    <property type="match status" value="1"/>
</dbReference>
<feature type="transmembrane region" description="Helical" evidence="9">
    <location>
        <begin position="48"/>
        <end position="67"/>
    </location>
</feature>
<evidence type="ECO:0000313" key="13">
    <source>
        <dbReference type="Proteomes" id="UP000285961"/>
    </source>
</evidence>
<evidence type="ECO:0000256" key="9">
    <source>
        <dbReference type="HAMAP-Rule" id="MF_01148"/>
    </source>
</evidence>
<dbReference type="GO" id="GO:0042158">
    <property type="term" value="P:lipoprotein biosynthetic process"/>
    <property type="evidence" value="ECO:0007669"/>
    <property type="project" value="UniProtKB-UniRule"/>
</dbReference>
<organism evidence="12 13">
    <name type="scientific">Candidatus Abyssobacteria bacterium SURF_17</name>
    <dbReference type="NCBI Taxonomy" id="2093361"/>
    <lineage>
        <taxon>Bacteria</taxon>
        <taxon>Pseudomonadati</taxon>
        <taxon>Candidatus Hydrogenedentota</taxon>
        <taxon>Candidatus Abyssobacteria</taxon>
    </lineage>
</organism>
<dbReference type="Pfam" id="PF00795">
    <property type="entry name" value="CN_hydrolase"/>
    <property type="match status" value="1"/>
</dbReference>
<feature type="transmembrane region" description="Helical" evidence="9">
    <location>
        <begin position="482"/>
        <end position="500"/>
    </location>
</feature>
<evidence type="ECO:0000256" key="4">
    <source>
        <dbReference type="ARBA" id="ARBA00022679"/>
    </source>
</evidence>
<dbReference type="UniPathway" id="UPA00666"/>
<feature type="transmembrane region" description="Helical" evidence="9">
    <location>
        <begin position="73"/>
        <end position="95"/>
    </location>
</feature>
<name>A0A419EQG2_9BACT</name>
<dbReference type="HAMAP" id="MF_01148">
    <property type="entry name" value="Lnt"/>
    <property type="match status" value="1"/>
</dbReference>
<dbReference type="PANTHER" id="PTHR38686:SF1">
    <property type="entry name" value="APOLIPOPROTEIN N-ACYLTRANSFERASE"/>
    <property type="match status" value="1"/>
</dbReference>
<evidence type="ECO:0000256" key="7">
    <source>
        <dbReference type="ARBA" id="ARBA00023136"/>
    </source>
</evidence>
<comment type="catalytic activity">
    <reaction evidence="9">
        <text>N-terminal S-1,2-diacyl-sn-glyceryl-L-cysteinyl-[lipoprotein] + a glycerophospholipid = N-acyl-S-1,2-diacyl-sn-glyceryl-L-cysteinyl-[lipoprotein] + a 2-acyl-sn-glycero-3-phospholipid + H(+)</text>
        <dbReference type="Rhea" id="RHEA:48228"/>
        <dbReference type="Rhea" id="RHEA-COMP:14681"/>
        <dbReference type="Rhea" id="RHEA-COMP:14684"/>
        <dbReference type="ChEBI" id="CHEBI:15378"/>
        <dbReference type="ChEBI" id="CHEBI:136912"/>
        <dbReference type="ChEBI" id="CHEBI:140656"/>
        <dbReference type="ChEBI" id="CHEBI:140657"/>
        <dbReference type="ChEBI" id="CHEBI:140660"/>
        <dbReference type="EC" id="2.3.1.269"/>
    </reaction>
</comment>
<dbReference type="PROSITE" id="PS50263">
    <property type="entry name" value="CN_HYDROLASE"/>
    <property type="match status" value="1"/>
</dbReference>
<evidence type="ECO:0000256" key="5">
    <source>
        <dbReference type="ARBA" id="ARBA00022692"/>
    </source>
</evidence>
<accession>A0A419EQG2</accession>
<feature type="transmembrane region" description="Helical" evidence="9">
    <location>
        <begin position="107"/>
        <end position="126"/>
    </location>
</feature>
<dbReference type="InterPro" id="IPR003010">
    <property type="entry name" value="C-N_Hydrolase"/>
</dbReference>
<dbReference type="EC" id="2.3.1.269" evidence="9"/>
<evidence type="ECO:0000256" key="10">
    <source>
        <dbReference type="SAM" id="MobiDB-lite"/>
    </source>
</evidence>
<comment type="subcellular location">
    <subcellularLocation>
        <location evidence="1 9">Cell membrane</location>
        <topology evidence="1 9">Multi-pass membrane protein</topology>
    </subcellularLocation>
</comment>
<comment type="pathway">
    <text evidence="9">Protein modification; lipoprotein biosynthesis (N-acyl transfer).</text>
</comment>
<keyword evidence="8 9" id="KW-0012">Acyltransferase</keyword>
<feature type="domain" description="CN hydrolase" evidence="11">
    <location>
        <begin position="215"/>
        <end position="469"/>
    </location>
</feature>
<evidence type="ECO:0000256" key="1">
    <source>
        <dbReference type="ARBA" id="ARBA00004651"/>
    </source>
</evidence>
<feature type="transmembrane region" description="Helical" evidence="9">
    <location>
        <begin position="183"/>
        <end position="202"/>
    </location>
</feature>
<keyword evidence="7 9" id="KW-0472">Membrane</keyword>
<keyword evidence="12" id="KW-0449">Lipoprotein</keyword>
<feature type="region of interest" description="Disordered" evidence="10">
    <location>
        <begin position="507"/>
        <end position="536"/>
    </location>
</feature>
<evidence type="ECO:0000256" key="3">
    <source>
        <dbReference type="ARBA" id="ARBA00022475"/>
    </source>
</evidence>
<keyword evidence="4 9" id="KW-0808">Transferase</keyword>
<dbReference type="Gene3D" id="3.60.110.10">
    <property type="entry name" value="Carbon-nitrogen hydrolase"/>
    <property type="match status" value="1"/>
</dbReference>
<dbReference type="Pfam" id="PF20154">
    <property type="entry name" value="LNT_N"/>
    <property type="match status" value="1"/>
</dbReference>
<dbReference type="InterPro" id="IPR004563">
    <property type="entry name" value="Apolipo_AcylTrfase"/>
</dbReference>
<gene>
    <name evidence="9 12" type="primary">lnt</name>
    <name evidence="12" type="ORF">C4532_17770</name>
</gene>
<keyword evidence="5 9" id="KW-0812">Transmembrane</keyword>
<evidence type="ECO:0000259" key="11">
    <source>
        <dbReference type="PROSITE" id="PS50263"/>
    </source>
</evidence>
<comment type="function">
    <text evidence="9">Catalyzes the phospholipid dependent N-acylation of the N-terminal cysteine of apolipoprotein, the last step in lipoprotein maturation.</text>
</comment>
<evidence type="ECO:0000256" key="2">
    <source>
        <dbReference type="ARBA" id="ARBA00010065"/>
    </source>
</evidence>
<dbReference type="EMBL" id="QZKI01000127">
    <property type="protein sequence ID" value="RJP65412.1"/>
    <property type="molecule type" value="Genomic_DNA"/>
</dbReference>
<dbReference type="SUPFAM" id="SSF56317">
    <property type="entry name" value="Carbon-nitrogen hydrolase"/>
    <property type="match status" value="1"/>
</dbReference>
<dbReference type="GO" id="GO:0016410">
    <property type="term" value="F:N-acyltransferase activity"/>
    <property type="evidence" value="ECO:0007669"/>
    <property type="project" value="UniProtKB-UniRule"/>
</dbReference>
<dbReference type="PANTHER" id="PTHR38686">
    <property type="entry name" value="APOLIPOPROTEIN N-ACYLTRANSFERASE"/>
    <property type="match status" value="1"/>
</dbReference>
<dbReference type="AlphaFoldDB" id="A0A419EQG2"/>
<keyword evidence="3 9" id="KW-1003">Cell membrane</keyword>
<dbReference type="Proteomes" id="UP000285961">
    <property type="component" value="Unassembled WGS sequence"/>
</dbReference>
<keyword evidence="6 9" id="KW-1133">Transmembrane helix</keyword>
<dbReference type="CDD" id="cd07571">
    <property type="entry name" value="ALP_N-acyl_transferase"/>
    <property type="match status" value="1"/>
</dbReference>
<feature type="transmembrane region" description="Helical" evidence="9">
    <location>
        <begin position="146"/>
        <end position="171"/>
    </location>
</feature>
<evidence type="ECO:0000256" key="6">
    <source>
        <dbReference type="ARBA" id="ARBA00022989"/>
    </source>
</evidence>
<dbReference type="InterPro" id="IPR036526">
    <property type="entry name" value="C-N_Hydrolase_sf"/>
</dbReference>
<protein>
    <recommendedName>
        <fullName evidence="9">Apolipoprotein N-acyltransferase</fullName>
        <shortName evidence="9">ALP N-acyltransferase</shortName>
        <ecNumber evidence="9">2.3.1.269</ecNumber>
    </recommendedName>
</protein>
<comment type="similarity">
    <text evidence="2 9">Belongs to the CN hydrolase family. Apolipoprotein N-acyltransferase subfamily.</text>
</comment>